<dbReference type="Gene3D" id="3.40.50.1240">
    <property type="entry name" value="Phosphoglycerate mutase-like"/>
    <property type="match status" value="1"/>
</dbReference>
<feature type="active site" description="Proton donor/acceptor" evidence="1">
    <location>
        <position position="102"/>
    </location>
</feature>
<dbReference type="CDD" id="cd07067">
    <property type="entry name" value="HP_PGM_like"/>
    <property type="match status" value="1"/>
</dbReference>
<reference evidence="4 5" key="2">
    <citation type="submission" date="2019-08" db="EMBL/GenBank/DDBJ databases">
        <title>Tsukamurella conjunctivitidis sp. nov., Tsukamurella assacharolytica sp. nov. and Tsukamurella sputae sp. nov. isolated from patients with conjunctivitis, bacteraemia (lymphoma) and respiratory infection (sputum) in Hong Kong.</title>
        <authorList>
            <person name="Fok K.M.N."/>
            <person name="Fong J.Y.H."/>
        </authorList>
    </citation>
    <scope>NUCLEOTIDE SEQUENCE [LARGE SCALE GENOMIC DNA]</scope>
    <source>
        <strain evidence="4 5">HKU70</strain>
    </source>
</reference>
<dbReference type="GO" id="GO:0005737">
    <property type="term" value="C:cytoplasm"/>
    <property type="evidence" value="ECO:0007669"/>
    <property type="project" value="TreeGrafter"/>
</dbReference>
<evidence type="ECO:0000313" key="5">
    <source>
        <dbReference type="Proteomes" id="UP000319792"/>
    </source>
</evidence>
<comment type="caution">
    <text evidence="4">The sequence shown here is derived from an EMBL/GenBank/DDBJ whole genome shotgun (WGS) entry which is preliminary data.</text>
</comment>
<feature type="region of interest" description="Disordered" evidence="3">
    <location>
        <begin position="1"/>
        <end position="21"/>
    </location>
</feature>
<protein>
    <submittedName>
        <fullName evidence="4">Histidine phosphatase family protein</fullName>
    </submittedName>
</protein>
<dbReference type="GO" id="GO:0016791">
    <property type="term" value="F:phosphatase activity"/>
    <property type="evidence" value="ECO:0007669"/>
    <property type="project" value="TreeGrafter"/>
</dbReference>
<organism evidence="4 5">
    <name type="scientific">Tsukamurella sputi</name>
    <dbReference type="NCBI Taxonomy" id="2591848"/>
    <lineage>
        <taxon>Bacteria</taxon>
        <taxon>Bacillati</taxon>
        <taxon>Actinomycetota</taxon>
        <taxon>Actinomycetes</taxon>
        <taxon>Mycobacteriales</taxon>
        <taxon>Tsukamurellaceae</taxon>
        <taxon>Tsukamurella</taxon>
    </lineage>
</organism>
<dbReference type="EMBL" id="VIGV01000001">
    <property type="protein sequence ID" value="TWS25929.1"/>
    <property type="molecule type" value="Genomic_DNA"/>
</dbReference>
<dbReference type="OrthoDB" id="5296884at2"/>
<sequence length="220" mass="23641">MTRAQGGATQRGGWTTSEHEPTRLILLRHGQTPASVERLYSGRGNPSLTDLGREQAAAAAELLRGTEIDVILSSPLDRARQTADAVNADRGLTVAVEDGLIETDFGDWEGLSFGEARARDPELHGRWLGDTSVAPPGGESFDEVHLRVAALLDRVTTEYGGRTVLLVSHVTPIKTALRIALDVGPQLLYRLHLDLASISIADFYPDGGASVRQVNRTAAL</sequence>
<reference evidence="4 5" key="1">
    <citation type="submission" date="2019-06" db="EMBL/GenBank/DDBJ databases">
        <authorList>
            <person name="Teng J.L.L."/>
            <person name="Lee H.H."/>
            <person name="Lau S.K.P."/>
            <person name="Woo P.C.Y."/>
        </authorList>
    </citation>
    <scope>NUCLEOTIDE SEQUENCE [LARGE SCALE GENOMIC DNA]</scope>
    <source>
        <strain evidence="4 5">HKU70</strain>
    </source>
</reference>
<proteinExistence type="predicted"/>
<dbReference type="InterPro" id="IPR029033">
    <property type="entry name" value="His_PPase_superfam"/>
</dbReference>
<dbReference type="InterPro" id="IPR050275">
    <property type="entry name" value="PGM_Phosphatase"/>
</dbReference>
<dbReference type="Proteomes" id="UP000319792">
    <property type="component" value="Unassembled WGS sequence"/>
</dbReference>
<evidence type="ECO:0000256" key="1">
    <source>
        <dbReference type="PIRSR" id="PIRSR613078-1"/>
    </source>
</evidence>
<dbReference type="InterPro" id="IPR013078">
    <property type="entry name" value="His_Pase_superF_clade-1"/>
</dbReference>
<keyword evidence="5" id="KW-1185">Reference proteome</keyword>
<evidence type="ECO:0000256" key="3">
    <source>
        <dbReference type="SAM" id="MobiDB-lite"/>
    </source>
</evidence>
<dbReference type="AlphaFoldDB" id="A0A5C5RSD6"/>
<evidence type="ECO:0000313" key="4">
    <source>
        <dbReference type="EMBL" id="TWS25929.1"/>
    </source>
</evidence>
<dbReference type="SUPFAM" id="SSF53254">
    <property type="entry name" value="Phosphoglycerate mutase-like"/>
    <property type="match status" value="1"/>
</dbReference>
<evidence type="ECO:0000256" key="2">
    <source>
        <dbReference type="PIRSR" id="PIRSR613078-2"/>
    </source>
</evidence>
<dbReference type="PANTHER" id="PTHR48100:SF62">
    <property type="entry name" value="GLUCOSYL-3-PHOSPHOGLYCERATE PHOSPHATASE"/>
    <property type="match status" value="1"/>
</dbReference>
<dbReference type="SMART" id="SM00855">
    <property type="entry name" value="PGAM"/>
    <property type="match status" value="1"/>
</dbReference>
<feature type="binding site" evidence="2">
    <location>
        <position position="78"/>
    </location>
    <ligand>
        <name>substrate</name>
    </ligand>
</feature>
<dbReference type="PANTHER" id="PTHR48100">
    <property type="entry name" value="BROAD-SPECIFICITY PHOSPHATASE YOR283W-RELATED"/>
    <property type="match status" value="1"/>
</dbReference>
<name>A0A5C5RSD6_9ACTN</name>
<feature type="active site" description="Tele-phosphohistidine intermediate" evidence="1">
    <location>
        <position position="29"/>
    </location>
</feature>
<accession>A0A5C5RSD6</accession>
<gene>
    <name evidence="4" type="ORF">FK268_01350</name>
</gene>
<dbReference type="Pfam" id="PF00300">
    <property type="entry name" value="His_Phos_1"/>
    <property type="match status" value="1"/>
</dbReference>